<evidence type="ECO:0000256" key="2">
    <source>
        <dbReference type="ARBA" id="ARBA00009610"/>
    </source>
</evidence>
<accession>A0A177AAK0</accession>
<dbReference type="InterPro" id="IPR019328">
    <property type="entry name" value="PIGH-H_dom"/>
</dbReference>
<evidence type="ECO:0000256" key="3">
    <source>
        <dbReference type="SAM" id="Phobius"/>
    </source>
</evidence>
<dbReference type="AlphaFoldDB" id="A0A177AAK0"/>
<comment type="pathway">
    <text evidence="1">Glycolipid biosynthesis; glycosylphosphatidylinositol-anchor biosynthesis.</text>
</comment>
<keyword evidence="3" id="KW-0812">Transmembrane</keyword>
<feature type="transmembrane region" description="Helical" evidence="3">
    <location>
        <begin position="34"/>
        <end position="55"/>
    </location>
</feature>
<keyword evidence="3" id="KW-0472">Membrane</keyword>
<dbReference type="PANTHER" id="PTHR15231:SF1">
    <property type="entry name" value="PHOSPHATIDYLINOSITOL N-ACETYLGLUCOSAMINYLTRANSFERASE SUBUNIT H"/>
    <property type="match status" value="1"/>
</dbReference>
<dbReference type="RefSeq" id="XP_024324452.1">
    <property type="nucleotide sequence ID" value="XM_024467902.1"/>
</dbReference>
<evidence type="ECO:0000313" key="5">
    <source>
        <dbReference type="EMBL" id="OAF59168.1"/>
    </source>
</evidence>
<dbReference type="OrthoDB" id="6256716at2759"/>
<dbReference type="InterPro" id="IPR044215">
    <property type="entry name" value="PIG-H"/>
</dbReference>
<gene>
    <name evidence="5" type="ORF">VC83_04267</name>
</gene>
<proteinExistence type="inferred from homology"/>
<dbReference type="GO" id="GO:0006506">
    <property type="term" value="P:GPI anchor biosynthetic process"/>
    <property type="evidence" value="ECO:0007669"/>
    <property type="project" value="UniProtKB-UniPathway"/>
</dbReference>
<dbReference type="GeneID" id="36287340"/>
<evidence type="ECO:0000256" key="1">
    <source>
        <dbReference type="ARBA" id="ARBA00004687"/>
    </source>
</evidence>
<sequence>MLTVEPTLRVRRPSPTTVEYIVSTRPPSTLSFRLLLGILTTIRVLLLLSIALLLFCKWQLYPSAPSILPYSPTPEVPSLDYLWHSLALLHASQLGLGATHVASLVPLFILLPLAAAFAYLSILRIHSQESLLVLRGLGIQTCSSSSTYLTGASTQFIPTQKIQDLLINEAFRGFEVRYYLVVVVEGEREVVVVFPKTLPRRRVVEEVWRGGRQCLYGRAKAVDKAGNGKA</sequence>
<evidence type="ECO:0000259" key="4">
    <source>
        <dbReference type="Pfam" id="PF10181"/>
    </source>
</evidence>
<organism evidence="5">
    <name type="scientific">Pseudogymnoascus destructans</name>
    <dbReference type="NCBI Taxonomy" id="655981"/>
    <lineage>
        <taxon>Eukaryota</taxon>
        <taxon>Fungi</taxon>
        <taxon>Dikarya</taxon>
        <taxon>Ascomycota</taxon>
        <taxon>Pezizomycotina</taxon>
        <taxon>Leotiomycetes</taxon>
        <taxon>Thelebolales</taxon>
        <taxon>Thelebolaceae</taxon>
        <taxon>Pseudogymnoascus</taxon>
    </lineage>
</organism>
<dbReference type="eggNOG" id="KOG4551">
    <property type="taxonomic scope" value="Eukaryota"/>
</dbReference>
<protein>
    <recommendedName>
        <fullName evidence="4">Phosphatidylinositol N-acetylglucosaminyltransferase subunit H conserved domain-containing protein</fullName>
    </recommendedName>
</protein>
<dbReference type="Proteomes" id="UP000077154">
    <property type="component" value="Unassembled WGS sequence"/>
</dbReference>
<feature type="transmembrane region" description="Helical" evidence="3">
    <location>
        <begin position="101"/>
        <end position="122"/>
    </location>
</feature>
<dbReference type="EMBL" id="KV441394">
    <property type="protein sequence ID" value="OAF59168.1"/>
    <property type="molecule type" value="Genomic_DNA"/>
</dbReference>
<reference evidence="5" key="1">
    <citation type="submission" date="2016-03" db="EMBL/GenBank/DDBJ databases">
        <title>Updated assembly of Pseudogymnoascus destructans, the fungus causing white-nose syndrome of bats.</title>
        <authorList>
            <person name="Palmer J.M."/>
            <person name="Drees K.P."/>
            <person name="Foster J.T."/>
            <person name="Lindner D.L."/>
        </authorList>
    </citation>
    <scope>NUCLEOTIDE SEQUENCE [LARGE SCALE GENOMIC DNA]</scope>
    <source>
        <strain evidence="5">20631-21</strain>
    </source>
</reference>
<keyword evidence="3" id="KW-1133">Transmembrane helix</keyword>
<dbReference type="UniPathway" id="UPA00196"/>
<dbReference type="Pfam" id="PF10181">
    <property type="entry name" value="PIG-H"/>
    <property type="match status" value="1"/>
</dbReference>
<name>A0A177AAK0_9PEZI</name>
<comment type="similarity">
    <text evidence="2">Belongs to the PIGH family.</text>
</comment>
<dbReference type="VEuPathDB" id="FungiDB:GMDG_02239"/>
<dbReference type="PANTHER" id="PTHR15231">
    <property type="entry name" value="PHOSPHATIDYLINOSITOL N-ACETYLGLUCOSAMINYLTRANSFERASE SUBUNIT H"/>
    <property type="match status" value="1"/>
</dbReference>
<dbReference type="GO" id="GO:0000506">
    <property type="term" value="C:glycosylphosphatidylinositol-N-acetylglucosaminyltransferase (GPI-GnT) complex"/>
    <property type="evidence" value="ECO:0007669"/>
    <property type="project" value="InterPro"/>
</dbReference>
<feature type="domain" description="Phosphatidylinositol N-acetylglucosaminyltransferase subunit H conserved" evidence="4">
    <location>
        <begin position="130"/>
        <end position="195"/>
    </location>
</feature>